<gene>
    <name evidence="8" type="ORF">GM661_06355</name>
</gene>
<evidence type="ECO:0000313" key="8">
    <source>
        <dbReference type="EMBL" id="QTL97632.1"/>
    </source>
</evidence>
<evidence type="ECO:0000256" key="3">
    <source>
        <dbReference type="ARBA" id="ARBA00022723"/>
    </source>
</evidence>
<protein>
    <submittedName>
        <fullName evidence="8">YgiQ family radical SAM protein</fullName>
    </submittedName>
</protein>
<evidence type="ECO:0000313" key="9">
    <source>
        <dbReference type="Proteomes" id="UP000665020"/>
    </source>
</evidence>
<dbReference type="GO" id="GO:0003824">
    <property type="term" value="F:catalytic activity"/>
    <property type="evidence" value="ECO:0007669"/>
    <property type="project" value="InterPro"/>
</dbReference>
<evidence type="ECO:0000256" key="2">
    <source>
        <dbReference type="ARBA" id="ARBA00022691"/>
    </source>
</evidence>
<feature type="domain" description="Elp3/MiaA/NifB-like radical SAM core" evidence="7">
    <location>
        <begin position="301"/>
        <end position="552"/>
    </location>
</feature>
<dbReference type="InterPro" id="IPR007197">
    <property type="entry name" value="rSAM"/>
</dbReference>
<evidence type="ECO:0000256" key="6">
    <source>
        <dbReference type="HAMAP-Rule" id="MF_01251"/>
    </source>
</evidence>
<dbReference type="Pfam" id="PF08497">
    <property type="entry name" value="Radical_SAM_N"/>
    <property type="match status" value="1"/>
</dbReference>
<feature type="binding site" evidence="6">
    <location>
        <position position="315"/>
    </location>
    <ligand>
        <name>[4Fe-4S] cluster</name>
        <dbReference type="ChEBI" id="CHEBI:49883"/>
        <note>4Fe-4S-S-AdoMet</note>
    </ligand>
</feature>
<proteinExistence type="inferred from homology"/>
<organism evidence="8 9">
    <name type="scientific">Iocasia fonsfrigidae</name>
    <dbReference type="NCBI Taxonomy" id="2682810"/>
    <lineage>
        <taxon>Bacteria</taxon>
        <taxon>Bacillati</taxon>
        <taxon>Bacillota</taxon>
        <taxon>Clostridia</taxon>
        <taxon>Halanaerobiales</taxon>
        <taxon>Halanaerobiaceae</taxon>
        <taxon>Iocasia</taxon>
    </lineage>
</organism>
<dbReference type="InterPro" id="IPR013704">
    <property type="entry name" value="UPF0313_N"/>
</dbReference>
<keyword evidence="5 6" id="KW-0411">Iron-sulfur</keyword>
<accession>A0A8A7KID4</accession>
<keyword evidence="1 6" id="KW-0004">4Fe-4S</keyword>
<dbReference type="InterPro" id="IPR023404">
    <property type="entry name" value="rSAM_horseshoe"/>
</dbReference>
<reference evidence="8" key="1">
    <citation type="submission" date="2019-12" db="EMBL/GenBank/DDBJ databases">
        <authorList>
            <person name="zhang j."/>
            <person name="sun C.M."/>
        </authorList>
    </citation>
    <scope>NUCLEOTIDE SEQUENCE</scope>
    <source>
        <strain evidence="8">NS-1</strain>
    </source>
</reference>
<dbReference type="InterPro" id="IPR022946">
    <property type="entry name" value="UPF0313"/>
</dbReference>
<dbReference type="SMART" id="SM00729">
    <property type="entry name" value="Elp3"/>
    <property type="match status" value="1"/>
</dbReference>
<dbReference type="GO" id="GO:0051539">
    <property type="term" value="F:4 iron, 4 sulfur cluster binding"/>
    <property type="evidence" value="ECO:0007669"/>
    <property type="project" value="UniProtKB-KW"/>
</dbReference>
<evidence type="ECO:0000256" key="4">
    <source>
        <dbReference type="ARBA" id="ARBA00023004"/>
    </source>
</evidence>
<evidence type="ECO:0000256" key="5">
    <source>
        <dbReference type="ARBA" id="ARBA00023014"/>
    </source>
</evidence>
<dbReference type="SFLD" id="SFLDG01082">
    <property type="entry name" value="B12-binding_domain_containing"/>
    <property type="match status" value="1"/>
</dbReference>
<dbReference type="InterPro" id="IPR006638">
    <property type="entry name" value="Elp3/MiaA/NifB-like_rSAM"/>
</dbReference>
<feature type="binding site" evidence="6">
    <location>
        <position position="318"/>
    </location>
    <ligand>
        <name>[4Fe-4S] cluster</name>
        <dbReference type="ChEBI" id="CHEBI:49883"/>
        <note>4Fe-4S-S-AdoMet</note>
    </ligand>
</feature>
<name>A0A8A7KID4_9FIRM</name>
<feature type="binding site" evidence="6">
    <location>
        <position position="311"/>
    </location>
    <ligand>
        <name>[4Fe-4S] cluster</name>
        <dbReference type="ChEBI" id="CHEBI:49883"/>
        <note>4Fe-4S-S-AdoMet</note>
    </ligand>
</feature>
<dbReference type="Pfam" id="PF11842">
    <property type="entry name" value="DUF3362"/>
    <property type="match status" value="1"/>
</dbReference>
<dbReference type="InterPro" id="IPR058240">
    <property type="entry name" value="rSAM_sf"/>
</dbReference>
<evidence type="ECO:0000259" key="7">
    <source>
        <dbReference type="SMART" id="SM00729"/>
    </source>
</evidence>
<comment type="similarity">
    <text evidence="6">Belongs to the UPF0313 family.</text>
</comment>
<evidence type="ECO:0000256" key="1">
    <source>
        <dbReference type="ARBA" id="ARBA00022485"/>
    </source>
</evidence>
<dbReference type="SFLD" id="SFLDS00029">
    <property type="entry name" value="Radical_SAM"/>
    <property type="match status" value="1"/>
</dbReference>
<dbReference type="GO" id="GO:0005506">
    <property type="term" value="F:iron ion binding"/>
    <property type="evidence" value="ECO:0007669"/>
    <property type="project" value="UniProtKB-UniRule"/>
</dbReference>
<keyword evidence="2 6" id="KW-0949">S-adenosyl-L-methionine</keyword>
<dbReference type="HAMAP" id="MF_01251">
    <property type="entry name" value="UPF0313"/>
    <property type="match status" value="1"/>
</dbReference>
<keyword evidence="4 6" id="KW-0408">Iron</keyword>
<comment type="cofactor">
    <cofactor evidence="6">
        <name>[4Fe-4S] cluster</name>
        <dbReference type="ChEBI" id="CHEBI:49883"/>
    </cofactor>
    <text evidence="6">Binds 1 [4Fe-4S] cluster. The cluster is coordinated with 3 cysteines and an exchangeable S-adenosyl-L-methionine.</text>
</comment>
<keyword evidence="3 6" id="KW-0479">Metal-binding</keyword>
<keyword evidence="9" id="KW-1185">Reference proteome</keyword>
<dbReference type="NCBIfam" id="TIGR03904">
    <property type="entry name" value="SAM_YgiQ"/>
    <property type="match status" value="1"/>
</dbReference>
<sequence length="603" mass="69314">MGLNREQFMVIDKKDMEQRGWEELDFIIISGDAYIDHPSFGTAIIARLLEDAGFKVGIIPQPDWRSTNDFKKLGTPRLAFLVTAGNMDSMVNHYTVNKKRRRDDAYSPGGRSGRRPDRATIVYCNRLKEVFKDTPLIIGGIEASLRRFAHYDYWDNKVRRSILFDSRADLLVYGMGERQVLEIAENLASGLDIKYIRHIPGTVYIVDDINELYGYQVIDSFQGVSNSNEKYARSFKKQYDEQDPIRGNILVQSYDNRYLVQNPPAKPLDRKMMDLVYSLPYQRNYHPIYEKQGGVPAIKEVKYSITSSRGCFGSCSFCALSFHQGRSVVSRSKESILNEAREIIADSDFKGYIHDVGGPTANFRNPACSRQLTKGSCLNRQCLFPSPCQNMKIDHSEYLDILRTLRDLEGVKKVFIRSGLRFDYIMADGDDSFFRELCQHHISGLLKVAPEHIASDVLELMGKPANAVFEGFRKKFYRINKGIGKEQYLIPYLISSHPGSTLESAVELAEYLRNINHHPEQVQDFYPTPGTLSTTMYYTGYDPRTMKSVYVPRSNEERKMQRALLQYHYPRNYQLVYKALKLTGRQDLIGYHQKALIRPKKGK</sequence>
<dbReference type="Gene3D" id="3.80.30.20">
    <property type="entry name" value="tm_1862 like domain"/>
    <property type="match status" value="1"/>
</dbReference>
<dbReference type="SFLD" id="SFLDG01069">
    <property type="entry name" value="UPF0313"/>
    <property type="match status" value="1"/>
</dbReference>
<dbReference type="InterPro" id="IPR024560">
    <property type="entry name" value="UPF0313_C"/>
</dbReference>
<dbReference type="KEGG" id="ifn:GM661_06355"/>
<dbReference type="Proteomes" id="UP000665020">
    <property type="component" value="Chromosome"/>
</dbReference>
<dbReference type="PANTHER" id="PTHR32331:SF0">
    <property type="entry name" value="UPF0313 PROTEIN YGIQ"/>
    <property type="match status" value="1"/>
</dbReference>
<dbReference type="SUPFAM" id="SSF102114">
    <property type="entry name" value="Radical SAM enzymes"/>
    <property type="match status" value="1"/>
</dbReference>
<dbReference type="EMBL" id="CP046640">
    <property type="protein sequence ID" value="QTL97632.1"/>
    <property type="molecule type" value="Genomic_DNA"/>
</dbReference>
<dbReference type="AlphaFoldDB" id="A0A8A7KID4"/>
<dbReference type="PANTHER" id="PTHR32331">
    <property type="entry name" value="UPF0313 PROTEIN YGIQ"/>
    <property type="match status" value="1"/>
</dbReference>